<accession>A0ACC2PQK8</accession>
<sequence>MDVHQIRTPMILADQLRLIQIVQPFLRTLNKATTAHTTSVDPSRRRPSPASVERLSQMSTSARAQTNNSRRPPPREPVTLPRASAMAVYRDGYGERHTRRNARDLLGGEYCVDQLRWNLIMKGNDKTYIETTAGVLWSAEEIVDTALDITQVRNANPGRPIRPIDRERLLLLDKFILRLLARKQEKLERR</sequence>
<keyword evidence="2" id="KW-1185">Reference proteome</keyword>
<dbReference type="Proteomes" id="UP001239111">
    <property type="component" value="Chromosome 1"/>
</dbReference>
<reference evidence="1" key="1">
    <citation type="submission" date="2023-04" db="EMBL/GenBank/DDBJ databases">
        <title>A chromosome-level genome assembly of the parasitoid wasp Eretmocerus hayati.</title>
        <authorList>
            <person name="Zhong Y."/>
            <person name="Liu S."/>
            <person name="Liu Y."/>
        </authorList>
    </citation>
    <scope>NUCLEOTIDE SEQUENCE</scope>
    <source>
        <strain evidence="1">ZJU_SS_LIU_2023</strain>
    </source>
</reference>
<comment type="caution">
    <text evidence="1">The sequence shown here is derived from an EMBL/GenBank/DDBJ whole genome shotgun (WGS) entry which is preliminary data.</text>
</comment>
<organism evidence="1 2">
    <name type="scientific">Eretmocerus hayati</name>
    <dbReference type="NCBI Taxonomy" id="131215"/>
    <lineage>
        <taxon>Eukaryota</taxon>
        <taxon>Metazoa</taxon>
        <taxon>Ecdysozoa</taxon>
        <taxon>Arthropoda</taxon>
        <taxon>Hexapoda</taxon>
        <taxon>Insecta</taxon>
        <taxon>Pterygota</taxon>
        <taxon>Neoptera</taxon>
        <taxon>Endopterygota</taxon>
        <taxon>Hymenoptera</taxon>
        <taxon>Apocrita</taxon>
        <taxon>Proctotrupomorpha</taxon>
        <taxon>Chalcidoidea</taxon>
        <taxon>Aphelinidae</taxon>
        <taxon>Aphelininae</taxon>
        <taxon>Eretmocerus</taxon>
    </lineage>
</organism>
<dbReference type="EMBL" id="CM056741">
    <property type="protein sequence ID" value="KAJ8685791.1"/>
    <property type="molecule type" value="Genomic_DNA"/>
</dbReference>
<name>A0ACC2PQK8_9HYME</name>
<evidence type="ECO:0000313" key="2">
    <source>
        <dbReference type="Proteomes" id="UP001239111"/>
    </source>
</evidence>
<proteinExistence type="predicted"/>
<evidence type="ECO:0000313" key="1">
    <source>
        <dbReference type="EMBL" id="KAJ8685791.1"/>
    </source>
</evidence>
<protein>
    <submittedName>
        <fullName evidence="1">Uncharacterized protein</fullName>
    </submittedName>
</protein>
<gene>
    <name evidence="1" type="ORF">QAD02_021584</name>
</gene>